<keyword evidence="3" id="KW-1185">Reference proteome</keyword>
<dbReference type="STRING" id="1313296.SAMN05661091_3295"/>
<dbReference type="Proteomes" id="UP000192940">
    <property type="component" value="Chromosome I"/>
</dbReference>
<dbReference type="InterPro" id="IPR024775">
    <property type="entry name" value="DinB-like"/>
</dbReference>
<dbReference type="Gene3D" id="1.20.120.450">
    <property type="entry name" value="dinb family like domain"/>
    <property type="match status" value="1"/>
</dbReference>
<dbReference type="SUPFAM" id="SSF109854">
    <property type="entry name" value="DinB/YfiT-like putative metalloenzymes"/>
    <property type="match status" value="1"/>
</dbReference>
<feature type="domain" description="DinB-like" evidence="1">
    <location>
        <begin position="10"/>
        <end position="167"/>
    </location>
</feature>
<dbReference type="InterPro" id="IPR034660">
    <property type="entry name" value="DinB/YfiT-like"/>
</dbReference>
<gene>
    <name evidence="2" type="ORF">SAMN05661091_3295</name>
</gene>
<dbReference type="AlphaFoldDB" id="A0A1X7HG36"/>
<dbReference type="Pfam" id="PF12867">
    <property type="entry name" value="DinB_2"/>
    <property type="match status" value="1"/>
</dbReference>
<accession>A0A1X7HG36</accession>
<name>A0A1X7HG36_9BACL</name>
<dbReference type="RefSeq" id="WP_208914168.1">
    <property type="nucleotide sequence ID" value="NZ_LT840184.1"/>
</dbReference>
<reference evidence="2 3" key="1">
    <citation type="submission" date="2017-04" db="EMBL/GenBank/DDBJ databases">
        <authorList>
            <person name="Afonso C.L."/>
            <person name="Miller P.J."/>
            <person name="Scott M.A."/>
            <person name="Spackman E."/>
            <person name="Goraichik I."/>
            <person name="Dimitrov K.M."/>
            <person name="Suarez D.L."/>
            <person name="Swayne D.E."/>
        </authorList>
    </citation>
    <scope>NUCLEOTIDE SEQUENCE [LARGE SCALE GENOMIC DNA]</scope>
    <source>
        <strain evidence="2 3">N3/975</strain>
    </source>
</reference>
<evidence type="ECO:0000313" key="3">
    <source>
        <dbReference type="Proteomes" id="UP000192940"/>
    </source>
</evidence>
<dbReference type="EMBL" id="LT840184">
    <property type="protein sequence ID" value="SMF86117.1"/>
    <property type="molecule type" value="Genomic_DNA"/>
</dbReference>
<proteinExistence type="predicted"/>
<organism evidence="2 3">
    <name type="scientific">Paenibacillus uliginis N3/975</name>
    <dbReference type="NCBI Taxonomy" id="1313296"/>
    <lineage>
        <taxon>Bacteria</taxon>
        <taxon>Bacillati</taxon>
        <taxon>Bacillota</taxon>
        <taxon>Bacilli</taxon>
        <taxon>Bacillales</taxon>
        <taxon>Paenibacillaceae</taxon>
        <taxon>Paenibacillus</taxon>
    </lineage>
</organism>
<protein>
    <submittedName>
        <fullName evidence="2">DinB superfamily protein</fullName>
    </submittedName>
</protein>
<evidence type="ECO:0000259" key="1">
    <source>
        <dbReference type="Pfam" id="PF12867"/>
    </source>
</evidence>
<evidence type="ECO:0000313" key="2">
    <source>
        <dbReference type="EMBL" id="SMF86117.1"/>
    </source>
</evidence>
<sequence>MNTNDSLHRLEELTNVYLDELSGFSEEQLTRKSNDEEWSLGQMYVHLIQSAMFMQIRNIELCMSSSGEESTLTGEKTEAGKAIFAQGSFPPVRIHVPPSPQYTPAQPKDKEQIVEGLHKVLQRMKEIEPALTKLSLSQTVSHPHFGALNGKEWFLLVEMHYRHHLLQKDRLKKNLEDVVRK</sequence>